<feature type="compositionally biased region" description="Gly residues" evidence="10">
    <location>
        <begin position="429"/>
        <end position="443"/>
    </location>
</feature>
<keyword evidence="5" id="KW-0418">Kinase</keyword>
<evidence type="ECO:0008006" key="16">
    <source>
        <dbReference type="Google" id="ProtNLM"/>
    </source>
</evidence>
<evidence type="ECO:0000259" key="12">
    <source>
        <dbReference type="PROSITE" id="PS50089"/>
    </source>
</evidence>
<feature type="compositionally biased region" description="Polar residues" evidence="10">
    <location>
        <begin position="972"/>
        <end position="984"/>
    </location>
</feature>
<keyword evidence="1" id="KW-0723">Serine/threonine-protein kinase</keyword>
<evidence type="ECO:0000256" key="3">
    <source>
        <dbReference type="ARBA" id="ARBA00022741"/>
    </source>
</evidence>
<evidence type="ECO:0000256" key="1">
    <source>
        <dbReference type="ARBA" id="ARBA00022527"/>
    </source>
</evidence>
<dbReference type="InterPro" id="IPR011989">
    <property type="entry name" value="ARM-like"/>
</dbReference>
<sequence length="1454" mass="156863">MDTTTFRLRLRKGGEGVTKKGPLVAKHPSSTSPATTATTSTTTTTSYSSNTATTTTTAGQTKEVRSPVGPGPAPLGSHRRRPGSPDPRSSIHTRTRPQPSKDSPRTSPKTSPRSSPKCSPVRQLHRERSASPRRYVSRGSSVGVPGRSQVTPRVTPSPPAKRATPPTSPRVRRQRSPSSSAARRNPSPKVPEGGSVKVRQKQSGTSPGATTPVAPPRLHSSTPTSPLSPSSRGPPSNTITSATTSSTAAITSSTASTTSNTGATTTTSSGRPPSPGMKRPPSPTTGSRPPSPGSKRPPSPRGTSPRGRGASPGSRWPALSEEALRGRVRRALRARLYLLHQTGPNSFTVGGDSPTHKYKVIIGPQTCSCGHGPYCVHVLFVMVRVLQVAEADPVLMAGALKDFEIEQLMGAYEERLKKAVRAREQRQSGGSGVVGEQPAGGKGVRSSPSTPTGPPSSHPDSASSDDDSQCPICLMCMVEGESLVMCEAGCRNLLHHHCMAVWAADRNAQGQPLLCPLCRAPWPLKHHPRLTPTPGSTSVHSTSPSAAWSQPLAPDYAYPLMSASFSGVCSSGRQSPTGSALMSRSLSGYPYTQSPYTDSAYSSPAGGSLYPPTVRGEVSAAIVVSASEEPVPLPRSEPIPAEHESTAAGWVHVFGKELVSCLFSRDWAVRETGLRRLAHEVVKVLHWDRLVTAEEKRRQVIHCCANILAQVANDPVYKVYLACLRCLRVLLSHLSPSSGSQVTALQELFRPLVHTLLLKCADGNRRTSQISVDSILELCRGQDGELALATQVSASTPGLGGISFILSCILEDTPPSEAPWQWLLGRLCVLDRLVDEFPSEFQLQYVPLQPAESGYKLQNYDRLMTVVEFAFKALGSSHATVSKLARRVYICGARFAAAEPAVFHQVCDMLAKLDVSLQMRLKRRLRSMQGQHSDRKATLARLEGKLSLGTWDLGDTAGPRLVRSVSHSPSRMLSALRSSSQSPARQPVISATLKKDVERTNKSSAGPTSSPPRPTHLPLDCFEAKFKEKQAKLRLYHKTRPKNDVPFIVQNLLVSPIQRHQRWSPIKIGGVLSKGGLSQSHSDALDVSPQTPLGSVAPPQFSFKDVVSTPATPTVPHCTPVQESPPSLFQSEGSAQESKDPWTVHEAPLPIIPGLDLLPAHLDESLHPYEQNVEGGQYEEGRDWVRGPLLGTGAFSSCYQARDVQTGTLMAVKQVSFCRNNEEEQERVEASVEEEILIMSRLRHSNIVRLLGASRHSTSFSVFTEWMAGGSVATMLDKYGTFSEHVILKYTKQVLAGLAYLHDNKILHRDLKGANLLVDSTGQWLRIGDFGTAARMASKSTVTGEFQGQLLGTIAFMAPEVLRGEDYGRSCDVWSVGCCVIEMATTKPPWGADHVSNQLKLMYKIATSNGPPTVPETISASTRDLALRCLEIKSENRPPAKELIQHPCFKTQPP</sequence>
<dbReference type="InterPro" id="IPR000719">
    <property type="entry name" value="Prot_kinase_dom"/>
</dbReference>
<gene>
    <name evidence="14" type="ORF">OTU49_001829</name>
</gene>
<name>A0AAW0Y8Q4_CHEQU</name>
<feature type="domain" description="RING-type" evidence="12">
    <location>
        <begin position="470"/>
        <end position="519"/>
    </location>
</feature>
<comment type="caution">
    <text evidence="14">The sequence shown here is derived from an EMBL/GenBank/DDBJ whole genome shotgun (WGS) entry which is preliminary data.</text>
</comment>
<dbReference type="Pfam" id="PF21040">
    <property type="entry name" value="CEP104-like_TOG"/>
    <property type="match status" value="1"/>
</dbReference>
<dbReference type="GO" id="GO:0035556">
    <property type="term" value="P:intracellular signal transduction"/>
    <property type="evidence" value="ECO:0007669"/>
    <property type="project" value="UniProtKB-ARBA"/>
</dbReference>
<dbReference type="GO" id="GO:0005524">
    <property type="term" value="F:ATP binding"/>
    <property type="evidence" value="ECO:0007669"/>
    <property type="project" value="UniProtKB-UniRule"/>
</dbReference>
<protein>
    <recommendedName>
        <fullName evidence="16">Mitogen-activated protein kinase kinase kinase 1</fullName>
    </recommendedName>
</protein>
<evidence type="ECO:0000256" key="4">
    <source>
        <dbReference type="ARBA" id="ARBA00022771"/>
    </source>
</evidence>
<keyword evidence="6" id="KW-0862">Zinc</keyword>
<dbReference type="Pfam" id="PF00069">
    <property type="entry name" value="Pkinase"/>
    <property type="match status" value="1"/>
</dbReference>
<feature type="compositionally biased region" description="Low complexity" evidence="10">
    <location>
        <begin position="105"/>
        <end position="120"/>
    </location>
</feature>
<feature type="domain" description="Protein kinase" evidence="11">
    <location>
        <begin position="1184"/>
        <end position="1449"/>
    </location>
</feature>
<keyword evidence="4 8" id="KW-0863">Zinc-finger</keyword>
<dbReference type="PROSITE" id="PS50966">
    <property type="entry name" value="ZF_SWIM"/>
    <property type="match status" value="1"/>
</dbReference>
<evidence type="ECO:0000256" key="5">
    <source>
        <dbReference type="ARBA" id="ARBA00022777"/>
    </source>
</evidence>
<proteinExistence type="predicted"/>
<evidence type="ECO:0000256" key="6">
    <source>
        <dbReference type="ARBA" id="ARBA00022833"/>
    </source>
</evidence>
<evidence type="ECO:0000256" key="7">
    <source>
        <dbReference type="ARBA" id="ARBA00022840"/>
    </source>
</evidence>
<dbReference type="InterPro" id="IPR007527">
    <property type="entry name" value="Znf_SWIM"/>
</dbReference>
<dbReference type="SUPFAM" id="SSF57850">
    <property type="entry name" value="RING/U-box"/>
    <property type="match status" value="1"/>
</dbReference>
<feature type="compositionally biased region" description="Low complexity" evidence="10">
    <location>
        <begin position="301"/>
        <end position="315"/>
    </location>
</feature>
<dbReference type="GO" id="GO:0004674">
    <property type="term" value="F:protein serine/threonine kinase activity"/>
    <property type="evidence" value="ECO:0007669"/>
    <property type="project" value="UniProtKB-KW"/>
</dbReference>
<dbReference type="Gene3D" id="1.10.510.10">
    <property type="entry name" value="Transferase(Phosphotransferase) domain 1"/>
    <property type="match status" value="1"/>
</dbReference>
<evidence type="ECO:0000259" key="13">
    <source>
        <dbReference type="PROSITE" id="PS50966"/>
    </source>
</evidence>
<accession>A0AAW0Y8Q4</accession>
<dbReference type="EMBL" id="JARKIK010000003">
    <property type="protein sequence ID" value="KAK8752987.1"/>
    <property type="molecule type" value="Genomic_DNA"/>
</dbReference>
<dbReference type="InterPro" id="IPR011009">
    <property type="entry name" value="Kinase-like_dom_sf"/>
</dbReference>
<feature type="compositionally biased region" description="Low complexity" evidence="10">
    <location>
        <begin position="29"/>
        <end position="58"/>
    </location>
</feature>
<keyword evidence="3 9" id="KW-0547">Nucleotide-binding</keyword>
<dbReference type="GO" id="GO:0008270">
    <property type="term" value="F:zinc ion binding"/>
    <property type="evidence" value="ECO:0007669"/>
    <property type="project" value="UniProtKB-KW"/>
</dbReference>
<dbReference type="Proteomes" id="UP001445076">
    <property type="component" value="Unassembled WGS sequence"/>
</dbReference>
<dbReference type="PANTHER" id="PTHR11584:SF369">
    <property type="entry name" value="MITOGEN-ACTIVATED PROTEIN KINASE KINASE KINASE 19-RELATED"/>
    <property type="match status" value="1"/>
</dbReference>
<dbReference type="PROSITE" id="PS50011">
    <property type="entry name" value="PROTEIN_KINASE_DOM"/>
    <property type="match status" value="1"/>
</dbReference>
<evidence type="ECO:0000256" key="2">
    <source>
        <dbReference type="ARBA" id="ARBA00022679"/>
    </source>
</evidence>
<dbReference type="Gene3D" id="1.25.10.10">
    <property type="entry name" value="Leucine-rich Repeat Variant"/>
    <property type="match status" value="1"/>
</dbReference>
<feature type="compositionally biased region" description="Low complexity" evidence="10">
    <location>
        <begin position="216"/>
        <end position="271"/>
    </location>
</feature>
<keyword evidence="4 8" id="KW-0479">Metal-binding</keyword>
<dbReference type="PROSITE" id="PS00107">
    <property type="entry name" value="PROTEIN_KINASE_ATP"/>
    <property type="match status" value="1"/>
</dbReference>
<dbReference type="InterPro" id="IPR013083">
    <property type="entry name" value="Znf_RING/FYVE/PHD"/>
</dbReference>
<feature type="region of interest" description="Disordered" evidence="10">
    <location>
        <begin position="422"/>
        <end position="464"/>
    </location>
</feature>
<dbReference type="PROSITE" id="PS50089">
    <property type="entry name" value="ZF_RING_2"/>
    <property type="match status" value="1"/>
</dbReference>
<keyword evidence="2" id="KW-0808">Transferase</keyword>
<feature type="compositionally biased region" description="Pro residues" evidence="10">
    <location>
        <begin position="272"/>
        <end position="300"/>
    </location>
</feature>
<feature type="compositionally biased region" description="Low complexity" evidence="10">
    <location>
        <begin position="176"/>
        <end position="187"/>
    </location>
</feature>
<dbReference type="FunFam" id="1.10.510.10:FF:000286">
    <property type="entry name" value="Mitogen-activated protein kinase kinase kinase 1 (Predicted)"/>
    <property type="match status" value="1"/>
</dbReference>
<evidence type="ECO:0000259" key="11">
    <source>
        <dbReference type="PROSITE" id="PS50011"/>
    </source>
</evidence>
<dbReference type="InterPro" id="IPR001841">
    <property type="entry name" value="Znf_RING"/>
</dbReference>
<dbReference type="SUPFAM" id="SSF48371">
    <property type="entry name" value="ARM repeat"/>
    <property type="match status" value="1"/>
</dbReference>
<organism evidence="14 15">
    <name type="scientific">Cherax quadricarinatus</name>
    <name type="common">Australian red claw crayfish</name>
    <dbReference type="NCBI Taxonomy" id="27406"/>
    <lineage>
        <taxon>Eukaryota</taxon>
        <taxon>Metazoa</taxon>
        <taxon>Ecdysozoa</taxon>
        <taxon>Arthropoda</taxon>
        <taxon>Crustacea</taxon>
        <taxon>Multicrustacea</taxon>
        <taxon>Malacostraca</taxon>
        <taxon>Eumalacostraca</taxon>
        <taxon>Eucarida</taxon>
        <taxon>Decapoda</taxon>
        <taxon>Pleocyemata</taxon>
        <taxon>Astacidea</taxon>
        <taxon>Parastacoidea</taxon>
        <taxon>Parastacidae</taxon>
        <taxon>Cherax</taxon>
    </lineage>
</organism>
<dbReference type="Gene3D" id="3.30.40.10">
    <property type="entry name" value="Zinc/RING finger domain, C3HC4 (zinc finger)"/>
    <property type="match status" value="1"/>
</dbReference>
<dbReference type="SMART" id="SM00220">
    <property type="entry name" value="S_TKc"/>
    <property type="match status" value="1"/>
</dbReference>
<keyword evidence="7 9" id="KW-0067">ATP-binding</keyword>
<feature type="domain" description="SWIM-type" evidence="13">
    <location>
        <begin position="358"/>
        <end position="386"/>
    </location>
</feature>
<evidence type="ECO:0000313" key="15">
    <source>
        <dbReference type="Proteomes" id="UP001445076"/>
    </source>
</evidence>
<keyword evidence="15" id="KW-1185">Reference proteome</keyword>
<dbReference type="InterPro" id="IPR017441">
    <property type="entry name" value="Protein_kinase_ATP_BS"/>
</dbReference>
<evidence type="ECO:0000313" key="14">
    <source>
        <dbReference type="EMBL" id="KAK8752987.1"/>
    </source>
</evidence>
<dbReference type="CDD" id="cd16494">
    <property type="entry name" value="RING-CH-C4HC3_ZSWM2"/>
    <property type="match status" value="1"/>
</dbReference>
<evidence type="ECO:0000256" key="8">
    <source>
        <dbReference type="PROSITE-ProRule" id="PRU00175"/>
    </source>
</evidence>
<feature type="binding site" evidence="9">
    <location>
        <position position="1213"/>
    </location>
    <ligand>
        <name>ATP</name>
        <dbReference type="ChEBI" id="CHEBI:30616"/>
    </ligand>
</feature>
<dbReference type="SUPFAM" id="SSF56112">
    <property type="entry name" value="Protein kinase-like (PK-like)"/>
    <property type="match status" value="1"/>
</dbReference>
<dbReference type="InterPro" id="IPR008271">
    <property type="entry name" value="Ser/Thr_kinase_AS"/>
</dbReference>
<dbReference type="PROSITE" id="PS00108">
    <property type="entry name" value="PROTEIN_KINASE_ST"/>
    <property type="match status" value="1"/>
</dbReference>
<dbReference type="PANTHER" id="PTHR11584">
    <property type="entry name" value="SERINE/THREONINE PROTEIN KINASE"/>
    <property type="match status" value="1"/>
</dbReference>
<evidence type="ECO:0000256" key="9">
    <source>
        <dbReference type="PROSITE-ProRule" id="PRU10141"/>
    </source>
</evidence>
<reference evidence="14 15" key="1">
    <citation type="journal article" date="2024" name="BMC Genomics">
        <title>Genome assembly of redclaw crayfish (Cherax quadricarinatus) provides insights into its immune adaptation and hypoxia tolerance.</title>
        <authorList>
            <person name="Liu Z."/>
            <person name="Zheng J."/>
            <person name="Li H."/>
            <person name="Fang K."/>
            <person name="Wang S."/>
            <person name="He J."/>
            <person name="Zhou D."/>
            <person name="Weng S."/>
            <person name="Chi M."/>
            <person name="Gu Z."/>
            <person name="He J."/>
            <person name="Li F."/>
            <person name="Wang M."/>
        </authorList>
    </citation>
    <scope>NUCLEOTIDE SEQUENCE [LARGE SCALE GENOMIC DNA]</scope>
    <source>
        <strain evidence="14">ZL_2023a</strain>
    </source>
</reference>
<feature type="compositionally biased region" description="Low complexity" evidence="10">
    <location>
        <begin position="132"/>
        <end position="148"/>
    </location>
</feature>
<feature type="region of interest" description="Disordered" evidence="10">
    <location>
        <begin position="1"/>
        <end position="319"/>
    </location>
</feature>
<dbReference type="InterPro" id="IPR016024">
    <property type="entry name" value="ARM-type_fold"/>
</dbReference>
<evidence type="ECO:0000256" key="10">
    <source>
        <dbReference type="SAM" id="MobiDB-lite"/>
    </source>
</evidence>
<dbReference type="Pfam" id="PF04434">
    <property type="entry name" value="SWIM"/>
    <property type="match status" value="1"/>
</dbReference>
<feature type="region of interest" description="Disordered" evidence="10">
    <location>
        <begin position="972"/>
        <end position="1016"/>
    </location>
</feature>